<proteinExistence type="inferred from homology"/>
<dbReference type="PANTHER" id="PTHR44835">
    <property type="entry name" value="UDP-N-ACETYLGLUCOSAMINE--PEPTIDE N-ACETYLGLUCOSAMINYLTRANSFERASE SPINDLY-RELATED"/>
    <property type="match status" value="1"/>
</dbReference>
<dbReference type="SMART" id="SM00028">
    <property type="entry name" value="TPR"/>
    <property type="match status" value="7"/>
</dbReference>
<reference evidence="10 11" key="1">
    <citation type="submission" date="2014-07" db="EMBL/GenBank/DDBJ databases">
        <title>Draft genome sequence of Thalassospira profundimaris R8-17.</title>
        <authorList>
            <person name="Lai Q."/>
            <person name="Shao Z."/>
        </authorList>
    </citation>
    <scope>NUCLEOTIDE SEQUENCE [LARGE SCALE GENOMIC DNA]</scope>
    <source>
        <strain evidence="10 11">R8-17</strain>
    </source>
</reference>
<feature type="domain" description="O-GlcNAc transferase C-terminal" evidence="9">
    <location>
        <begin position="321"/>
        <end position="464"/>
    </location>
</feature>
<keyword evidence="5 10" id="KW-0808">Transferase</keyword>
<name>A0A367VFB5_9PROT</name>
<dbReference type="PROSITE" id="PS50005">
    <property type="entry name" value="TPR"/>
    <property type="match status" value="1"/>
</dbReference>
<gene>
    <name evidence="10" type="ORF">TH6_08865</name>
</gene>
<organism evidence="10 11">
    <name type="scientific">Thalassospira profundimaris</name>
    <dbReference type="NCBI Taxonomy" id="502049"/>
    <lineage>
        <taxon>Bacteria</taxon>
        <taxon>Pseudomonadati</taxon>
        <taxon>Pseudomonadota</taxon>
        <taxon>Alphaproteobacteria</taxon>
        <taxon>Rhodospirillales</taxon>
        <taxon>Thalassospiraceae</taxon>
        <taxon>Thalassospira</taxon>
    </lineage>
</organism>
<dbReference type="SUPFAM" id="SSF48452">
    <property type="entry name" value="TPR-like"/>
    <property type="match status" value="1"/>
</dbReference>
<evidence type="ECO:0000256" key="6">
    <source>
        <dbReference type="ARBA" id="ARBA00022737"/>
    </source>
</evidence>
<evidence type="ECO:0000256" key="3">
    <source>
        <dbReference type="ARBA" id="ARBA00011970"/>
    </source>
</evidence>
<comment type="similarity">
    <text evidence="2">Belongs to the glycosyltransferase 41 family. O-GlcNAc transferase subfamily.</text>
</comment>
<sequence length="690" mass="75550">MSDQLKTLLRRGLTAHEGNRPEEAEKTYRAALAISPGNAEAEHLLATLLTGLGRHGEALELFESCLGSFAANPAVRCNYAIALESSGQIDKAIDQFKQALSYHGDFPTALYHLARLEIPRGHLGQAMDLLGRLLGLKPNHYEGLLLFGQTLHDLGQEEAALKSLDHAAEAAGISPELICRVGSAFLRLGYPELAQNLYQRALSIDAKYVPGLRGLGQSLAHQGQYSKAIAILKTARRLTKETDDIDLVLADITLRCGDLDATIATLEALIKASPDNATAEALLIRARAKLGSTDGTAHAKAAKAWAKHHMPIAAKPAFGNSRQADKRLRIGWISPFFCQHPSFGLLSALARNLNRHEIDLFLYSATPRPDDVTRQWQVMADGWREVCGQDPMRIADRIRKDKIDILIDVCGIHPTQPIDVFAIKAAPVQASLSAITTGIAEMDYLIGHKDVFGGSLAENKMFSERPYPLALGPYLPAELDDALPLTPLPAAVGEEIIRFGCIERLANISNETLNCFARILNKISNSRIVIQDDVLEDSYAAKTFLDRARQAGIKRDRLDLAGKIKPQDRAALYAQIDIGLAPFPAISLETYYEMLWFGIPFVSLADDRPGSRLGLAVLGDIGLGALCAETEKGYVDKCIMLASDLKALASIRENMRERIRGSRAFHGPAVAAEFEEACREMWQNWCRGNQ</sequence>
<keyword evidence="4" id="KW-0328">Glycosyltransferase</keyword>
<evidence type="ECO:0000256" key="1">
    <source>
        <dbReference type="ARBA" id="ARBA00004922"/>
    </source>
</evidence>
<comment type="pathway">
    <text evidence="1">Protein modification; protein glycosylation.</text>
</comment>
<dbReference type="Gene3D" id="3.40.50.2000">
    <property type="entry name" value="Glycogen Phosphorylase B"/>
    <property type="match status" value="1"/>
</dbReference>
<dbReference type="InterPro" id="IPR011990">
    <property type="entry name" value="TPR-like_helical_dom_sf"/>
</dbReference>
<dbReference type="RefSeq" id="WP_062957834.1">
    <property type="nucleotide sequence ID" value="NZ_JPWB01000003.1"/>
</dbReference>
<evidence type="ECO:0000259" key="9">
    <source>
        <dbReference type="Pfam" id="PF13844"/>
    </source>
</evidence>
<dbReference type="InterPro" id="IPR029489">
    <property type="entry name" value="OGT/SEC/SPY_C"/>
</dbReference>
<protein>
    <recommendedName>
        <fullName evidence="3">protein O-GlcNAc transferase</fullName>
        <ecNumber evidence="3">2.4.1.255</ecNumber>
    </recommendedName>
</protein>
<feature type="repeat" description="TPR" evidence="8">
    <location>
        <begin position="175"/>
        <end position="208"/>
    </location>
</feature>
<dbReference type="Pfam" id="PF14559">
    <property type="entry name" value="TPR_19"/>
    <property type="match status" value="2"/>
</dbReference>
<evidence type="ECO:0000313" key="11">
    <source>
        <dbReference type="Proteomes" id="UP000253061"/>
    </source>
</evidence>
<evidence type="ECO:0000256" key="2">
    <source>
        <dbReference type="ARBA" id="ARBA00005386"/>
    </source>
</evidence>
<dbReference type="AlphaFoldDB" id="A0A367VFB5"/>
<keyword evidence="6" id="KW-0677">Repeat</keyword>
<evidence type="ECO:0000256" key="7">
    <source>
        <dbReference type="ARBA" id="ARBA00022803"/>
    </source>
</evidence>
<feature type="domain" description="O-GlcNAc transferase C-terminal" evidence="9">
    <location>
        <begin position="494"/>
        <end position="665"/>
    </location>
</feature>
<evidence type="ECO:0000256" key="4">
    <source>
        <dbReference type="ARBA" id="ARBA00022676"/>
    </source>
</evidence>
<dbReference type="Pfam" id="PF13181">
    <property type="entry name" value="TPR_8"/>
    <property type="match status" value="1"/>
</dbReference>
<evidence type="ECO:0000256" key="8">
    <source>
        <dbReference type="PROSITE-ProRule" id="PRU00339"/>
    </source>
</evidence>
<evidence type="ECO:0000256" key="5">
    <source>
        <dbReference type="ARBA" id="ARBA00022679"/>
    </source>
</evidence>
<accession>A0A367VFB5</accession>
<dbReference type="Pfam" id="PF13844">
    <property type="entry name" value="Glyco_transf_41"/>
    <property type="match status" value="2"/>
</dbReference>
<dbReference type="Proteomes" id="UP000253061">
    <property type="component" value="Unassembled WGS sequence"/>
</dbReference>
<dbReference type="PANTHER" id="PTHR44835:SF1">
    <property type="entry name" value="PROTEIN O-GLCNAC TRANSFERASE"/>
    <property type="match status" value="1"/>
</dbReference>
<dbReference type="EMBL" id="JPWB01000003">
    <property type="protein sequence ID" value="RCK23132.1"/>
    <property type="molecule type" value="Genomic_DNA"/>
</dbReference>
<dbReference type="InterPro" id="IPR019734">
    <property type="entry name" value="TPR_rpt"/>
</dbReference>
<dbReference type="EC" id="2.4.1.255" evidence="3"/>
<keyword evidence="7 8" id="KW-0802">TPR repeat</keyword>
<evidence type="ECO:0000313" key="10">
    <source>
        <dbReference type="EMBL" id="RCK23132.1"/>
    </source>
</evidence>
<comment type="caution">
    <text evidence="10">The sequence shown here is derived from an EMBL/GenBank/DDBJ whole genome shotgun (WGS) entry which is preliminary data.</text>
</comment>
<dbReference type="Gene3D" id="1.25.40.10">
    <property type="entry name" value="Tetratricopeptide repeat domain"/>
    <property type="match status" value="2"/>
</dbReference>
<dbReference type="InterPro" id="IPR051939">
    <property type="entry name" value="Glycosyltr_41/O-GlcNAc_trsf"/>
</dbReference>
<dbReference type="Gene3D" id="3.40.50.11380">
    <property type="match status" value="1"/>
</dbReference>
<dbReference type="GO" id="GO:0097363">
    <property type="term" value="F:protein O-acetylglucosaminyltransferase activity"/>
    <property type="evidence" value="ECO:0007669"/>
    <property type="project" value="UniProtKB-EC"/>
</dbReference>